<dbReference type="OrthoDB" id="796315at2"/>
<dbReference type="AlphaFoldDB" id="A0A4Q1JJD0"/>
<keyword evidence="2" id="KW-1185">Reference proteome</keyword>
<evidence type="ECO:0000313" key="1">
    <source>
        <dbReference type="EMBL" id="RXQ88487.1"/>
    </source>
</evidence>
<dbReference type="EMBL" id="SAXA01000018">
    <property type="protein sequence ID" value="RXQ88487.1"/>
    <property type="molecule type" value="Genomic_DNA"/>
</dbReference>
<evidence type="ECO:0000313" key="2">
    <source>
        <dbReference type="Proteomes" id="UP000289703"/>
    </source>
</evidence>
<accession>A0A4Q1JJD0</accession>
<dbReference type="RefSeq" id="WP_129255553.1">
    <property type="nucleotide sequence ID" value="NZ_SAXA01000018.1"/>
</dbReference>
<dbReference type="Proteomes" id="UP000289703">
    <property type="component" value="Unassembled WGS sequence"/>
</dbReference>
<comment type="caution">
    <text evidence="1">The sequence shown here is derived from an EMBL/GenBank/DDBJ whole genome shotgun (WGS) entry which is preliminary data.</text>
</comment>
<reference evidence="1 2" key="1">
    <citation type="submission" date="2019-01" db="EMBL/GenBank/DDBJ databases">
        <title>Ancylomarina salipaludis sp. nov., isolated from a salt marsh.</title>
        <authorList>
            <person name="Yoon J.-H."/>
        </authorList>
    </citation>
    <scope>NUCLEOTIDE SEQUENCE [LARGE SCALE GENOMIC DNA]</scope>
    <source>
        <strain evidence="1 2">SHSM-M15</strain>
    </source>
</reference>
<organism evidence="1 2">
    <name type="scientific">Ancylomarina salipaludis</name>
    <dbReference type="NCBI Taxonomy" id="2501299"/>
    <lineage>
        <taxon>Bacteria</taxon>
        <taxon>Pseudomonadati</taxon>
        <taxon>Bacteroidota</taxon>
        <taxon>Bacteroidia</taxon>
        <taxon>Marinilabiliales</taxon>
        <taxon>Marinifilaceae</taxon>
        <taxon>Ancylomarina</taxon>
    </lineage>
</organism>
<protein>
    <submittedName>
        <fullName evidence="1">Uncharacterized protein</fullName>
    </submittedName>
</protein>
<name>A0A4Q1JJD0_9BACT</name>
<proteinExistence type="predicted"/>
<gene>
    <name evidence="1" type="ORF">EO244_15265</name>
</gene>
<sequence>MNKIILSAIIFFGLGANTLFCQNLTKDFKISLPEYTIHESRYSSLDFVDSRIDTLKMGIIQRGAFNRKAKVIAKVPLSIQLKNVIESLIDSTANNGELLFQLRQLTFAEVTGAMSEKGYCYLKAELYSQNNDQYQKLASIDTLILIKSLDVTKPLFKSASKTITDFIANNLLKESIDSDYYTFNDIQEIDSLEKRKIKVYNTDTYTEGLYYTYQSFSCQKPDKQAKVEVEKNGKISRVKISNAENKIIKVKPKDIYAIVYNGKPYVTTKFGYFPLQKSKGDFYFVGKTNVSANSGDVVAAGMFFGVIGSLLASNANATFIMKLDHNNGGFIHIREVRDYL</sequence>